<dbReference type="Pfam" id="PF13093">
    <property type="entry name" value="FTA4"/>
    <property type="match status" value="1"/>
</dbReference>
<dbReference type="PANTHER" id="PTHR42040">
    <property type="entry name" value="INNER KINETOCHORE SUBUNIT FTA4"/>
    <property type="match status" value="1"/>
</dbReference>
<feature type="region of interest" description="Disordered" evidence="1">
    <location>
        <begin position="123"/>
        <end position="145"/>
    </location>
</feature>
<gene>
    <name evidence="2" type="ORF">M011DRAFT_493455</name>
</gene>
<organism evidence="2 3">
    <name type="scientific">Sporormia fimetaria CBS 119925</name>
    <dbReference type="NCBI Taxonomy" id="1340428"/>
    <lineage>
        <taxon>Eukaryota</taxon>
        <taxon>Fungi</taxon>
        <taxon>Dikarya</taxon>
        <taxon>Ascomycota</taxon>
        <taxon>Pezizomycotina</taxon>
        <taxon>Dothideomycetes</taxon>
        <taxon>Pleosporomycetidae</taxon>
        <taxon>Pleosporales</taxon>
        <taxon>Sporormiaceae</taxon>
        <taxon>Sporormia</taxon>
    </lineage>
</organism>
<accession>A0A6A6VHB2</accession>
<proteinExistence type="predicted"/>
<dbReference type="Proteomes" id="UP000799440">
    <property type="component" value="Unassembled WGS sequence"/>
</dbReference>
<dbReference type="AlphaFoldDB" id="A0A6A6VHB2"/>
<keyword evidence="3" id="KW-1185">Reference proteome</keyword>
<evidence type="ECO:0000256" key="1">
    <source>
        <dbReference type="SAM" id="MobiDB-lite"/>
    </source>
</evidence>
<dbReference type="GO" id="GO:0031511">
    <property type="term" value="C:Mis6-Sim4 complex"/>
    <property type="evidence" value="ECO:0007669"/>
    <property type="project" value="InterPro"/>
</dbReference>
<dbReference type="OrthoDB" id="21214at2759"/>
<dbReference type="EMBL" id="MU006568">
    <property type="protein sequence ID" value="KAF2748581.1"/>
    <property type="molecule type" value="Genomic_DNA"/>
</dbReference>
<reference evidence="2" key="1">
    <citation type="journal article" date="2020" name="Stud. Mycol.">
        <title>101 Dothideomycetes genomes: a test case for predicting lifestyles and emergence of pathogens.</title>
        <authorList>
            <person name="Haridas S."/>
            <person name="Albert R."/>
            <person name="Binder M."/>
            <person name="Bloem J."/>
            <person name="Labutti K."/>
            <person name="Salamov A."/>
            <person name="Andreopoulos B."/>
            <person name="Baker S."/>
            <person name="Barry K."/>
            <person name="Bills G."/>
            <person name="Bluhm B."/>
            <person name="Cannon C."/>
            <person name="Castanera R."/>
            <person name="Culley D."/>
            <person name="Daum C."/>
            <person name="Ezra D."/>
            <person name="Gonzalez J."/>
            <person name="Henrissat B."/>
            <person name="Kuo A."/>
            <person name="Liang C."/>
            <person name="Lipzen A."/>
            <person name="Lutzoni F."/>
            <person name="Magnuson J."/>
            <person name="Mondo S."/>
            <person name="Nolan M."/>
            <person name="Ohm R."/>
            <person name="Pangilinan J."/>
            <person name="Park H.-J."/>
            <person name="Ramirez L."/>
            <person name="Alfaro M."/>
            <person name="Sun H."/>
            <person name="Tritt A."/>
            <person name="Yoshinaga Y."/>
            <person name="Zwiers L.-H."/>
            <person name="Turgeon B."/>
            <person name="Goodwin S."/>
            <person name="Spatafora J."/>
            <person name="Crous P."/>
            <person name="Grigoriev I."/>
        </authorList>
    </citation>
    <scope>NUCLEOTIDE SEQUENCE</scope>
    <source>
        <strain evidence="2">CBS 119925</strain>
    </source>
</reference>
<dbReference type="PANTHER" id="PTHR42040:SF1">
    <property type="entry name" value="INNER KINETOCHORE SUBUNIT FTA4"/>
    <property type="match status" value="1"/>
</dbReference>
<evidence type="ECO:0000313" key="3">
    <source>
        <dbReference type="Proteomes" id="UP000799440"/>
    </source>
</evidence>
<evidence type="ECO:0008006" key="4">
    <source>
        <dbReference type="Google" id="ProtNLM"/>
    </source>
</evidence>
<name>A0A6A6VHB2_9PLEO</name>
<evidence type="ECO:0000313" key="2">
    <source>
        <dbReference type="EMBL" id="KAF2748581.1"/>
    </source>
</evidence>
<protein>
    <recommendedName>
        <fullName evidence="4">Kinetochore protein fta4</fullName>
    </recommendedName>
</protein>
<dbReference type="InterPro" id="IPR025207">
    <property type="entry name" value="Sim4_Fta4"/>
</dbReference>
<sequence>MSRDDVLDRKRTFLRHQKHILNAGIPPTPQLLRIAQNAGLSNKILNDILLKVNRDLKRHGREVYSKRMTNHVAEQIDSLYWSTGAPALDEEDGMEAGAVAEDATLPCLADDLTLDSNIAKLPPIWDMSNDTPGSREHDPGSHQADQDAYMSAFSQLQSLSARRLTVQQKLNTYRTLLSLLEPYRKPQENIQPNLVGREAPLASELTQIRTLAIRVAGRIDDKIADGSVSLLDAEDLHTTLRVGGNDKLRRILDDW</sequence>